<dbReference type="Proteomes" id="UP001322664">
    <property type="component" value="Chromosome"/>
</dbReference>
<feature type="transmembrane region" description="Helical" evidence="1">
    <location>
        <begin position="317"/>
        <end position="334"/>
    </location>
</feature>
<feature type="transmembrane region" description="Helical" evidence="1">
    <location>
        <begin position="186"/>
        <end position="204"/>
    </location>
</feature>
<gene>
    <name evidence="2" type="ORF">R6U77_03615</name>
</gene>
<organism evidence="2 3">
    <name type="scientific">Lysinibacillus louembei</name>
    <dbReference type="NCBI Taxonomy" id="1470088"/>
    <lineage>
        <taxon>Bacteria</taxon>
        <taxon>Bacillati</taxon>
        <taxon>Bacillota</taxon>
        <taxon>Bacilli</taxon>
        <taxon>Bacillales</taxon>
        <taxon>Bacillaceae</taxon>
        <taxon>Lysinibacillus</taxon>
    </lineage>
</organism>
<feature type="transmembrane region" description="Helical" evidence="1">
    <location>
        <begin position="278"/>
        <end position="310"/>
    </location>
</feature>
<proteinExistence type="predicted"/>
<sequence length="404" mass="46693">MWAYFKFELVQFFTNKKNIAIYVLLLFAALFYAIKIAPAYDPIEQVDVDEIEARYLTRETFINHMAGKDLRFVHPAVREALQMFNDINPLDADRLESLESGDLQKYATATSSWYYITNAYTQHSGNLYYNPRYYTYGSQYADADAYYAYLEAAKRYEEFAQAEYELSINLFEQRTAWQTVERLMKGVLPIVLIVCALLLAVDIVTKDRLHPTLLKGFPIADWKRLLIKGLVAFVGSLVLFVPLAIGFLIVGMQFGFGYLDIPVPQYIVNYKEQQQQGIFTVISLAVFLGQCIQLLLLWFMAIITLVLLFSVVLRNEVINLGIGLVIIFAEYFYFSRGVGFLWHIENYPTSYMQIGQIVSKLRNYYYDTEIMSAQLGMRLLAIYIVVMLVITLCISLNKRFKLVK</sequence>
<dbReference type="EMBL" id="CP137624">
    <property type="protein sequence ID" value="WPK12804.1"/>
    <property type="molecule type" value="Genomic_DNA"/>
</dbReference>
<feature type="transmembrane region" description="Helical" evidence="1">
    <location>
        <begin position="375"/>
        <end position="396"/>
    </location>
</feature>
<keyword evidence="3" id="KW-1185">Reference proteome</keyword>
<evidence type="ECO:0000256" key="1">
    <source>
        <dbReference type="SAM" id="Phobius"/>
    </source>
</evidence>
<keyword evidence="1" id="KW-0472">Membrane</keyword>
<evidence type="ECO:0000313" key="3">
    <source>
        <dbReference type="Proteomes" id="UP001322664"/>
    </source>
</evidence>
<feature type="transmembrane region" description="Helical" evidence="1">
    <location>
        <begin position="225"/>
        <end position="258"/>
    </location>
</feature>
<dbReference type="PANTHER" id="PTHR37305:SF1">
    <property type="entry name" value="MEMBRANE PROTEIN"/>
    <property type="match status" value="1"/>
</dbReference>
<name>A0ABZ0RX40_9BACI</name>
<evidence type="ECO:0000313" key="2">
    <source>
        <dbReference type="EMBL" id="WPK12804.1"/>
    </source>
</evidence>
<feature type="transmembrane region" description="Helical" evidence="1">
    <location>
        <begin position="21"/>
        <end position="40"/>
    </location>
</feature>
<accession>A0ABZ0RX40</accession>
<keyword evidence="1" id="KW-0812">Transmembrane</keyword>
<reference evidence="2 3" key="1">
    <citation type="submission" date="2023-09" db="EMBL/GenBank/DDBJ databases">
        <authorList>
            <person name="Page C.A."/>
            <person name="Perez-Diaz I.M."/>
        </authorList>
    </citation>
    <scope>NUCLEOTIDE SEQUENCE [LARGE SCALE GENOMIC DNA]</scope>
    <source>
        <strain evidence="2 3">Ll15</strain>
    </source>
</reference>
<dbReference type="RefSeq" id="WP_319837481.1">
    <property type="nucleotide sequence ID" value="NZ_CP137624.1"/>
</dbReference>
<keyword evidence="1" id="KW-1133">Transmembrane helix</keyword>
<protein>
    <submittedName>
        <fullName evidence="2">ABC transporter permease</fullName>
    </submittedName>
</protein>
<dbReference type="PANTHER" id="PTHR37305">
    <property type="entry name" value="INTEGRAL MEMBRANE PROTEIN-RELATED"/>
    <property type="match status" value="1"/>
</dbReference>